<evidence type="ECO:0000256" key="7">
    <source>
        <dbReference type="ARBA" id="ARBA00022741"/>
    </source>
</evidence>
<dbReference type="GO" id="GO:0004673">
    <property type="term" value="F:protein histidine kinase activity"/>
    <property type="evidence" value="ECO:0007669"/>
    <property type="project" value="UniProtKB-EC"/>
</dbReference>
<dbReference type="Gene3D" id="6.10.340.10">
    <property type="match status" value="1"/>
</dbReference>
<dbReference type="CDD" id="cd06225">
    <property type="entry name" value="HAMP"/>
    <property type="match status" value="1"/>
</dbReference>
<keyword evidence="9" id="KW-0067">ATP-binding</keyword>
<dbReference type="InterPro" id="IPR029016">
    <property type="entry name" value="GAF-like_dom_sf"/>
</dbReference>
<dbReference type="Pfam" id="PF13185">
    <property type="entry name" value="GAF_2"/>
    <property type="match status" value="1"/>
</dbReference>
<evidence type="ECO:0000256" key="3">
    <source>
        <dbReference type="ARBA" id="ARBA00012438"/>
    </source>
</evidence>
<comment type="catalytic activity">
    <reaction evidence="1">
        <text>ATP + protein L-histidine = ADP + protein N-phospho-L-histidine.</text>
        <dbReference type="EC" id="2.7.13.3"/>
    </reaction>
</comment>
<dbReference type="SMART" id="SM00304">
    <property type="entry name" value="HAMP"/>
    <property type="match status" value="1"/>
</dbReference>
<dbReference type="EMBL" id="JACNJN010000114">
    <property type="protein sequence ID" value="MBC8335583.1"/>
    <property type="molecule type" value="Genomic_DNA"/>
</dbReference>
<feature type="domain" description="HAMP" evidence="13">
    <location>
        <begin position="266"/>
        <end position="318"/>
    </location>
</feature>
<evidence type="ECO:0000259" key="13">
    <source>
        <dbReference type="PROSITE" id="PS50885"/>
    </source>
</evidence>
<sequence>MNNPVEKTTVLHKILRRTGGLYLVIAVLFTQIFSSISTIAAEYSIQVNAEFTTDELAALAKFALLGLLIANIIVFAVIFVLYSDVRKKLNSWRSGISFSSDSQDDLTAWHQITSLGWRFSLFLFVGGLAATMIPMLLYQAFVLEVSTNQIIYTLLGAFAAILGSSSLSLLLLDLLLVPAREVLLPKGFTEGIAGAKGINISVKLQSISLALVLTSILLVAPIGYHQTVKALETGDPSVLQTMQIQSLVVAFLTIIFGIILSALFATSVSSPLQQLINTFKKIEAGDLTQRARVTATDEVGELAVYFNHMVSRLDKLQGNLEKQIMERTEQLKATSEVGRAVSSILNPEELIEKFVNLITERLGYYYAAIFIVSPDGRWAELRSATGEAGKELQAKKHRLPIAGNNMVGSAINLREARIAHDVGREAVRFDNPLLPNTRSEIALPLIVGGNVLGALDAQSTKENAFDEENIETLQGMVNQVAIALENGRLFQEAQQALKEIRTSQQIQLSDAWSGAMDTHANLEFSAGEKPLSDEFLLNIPLALRDQIIGEITLDGASDWTTEDRGWVEAVATQTALALENARLLEESQQVALQERLVAEITSKIWSSNTTDGILKTALKELGGALGASEATIELNILDESDAD</sequence>
<keyword evidence="5" id="KW-0597">Phosphoprotein</keyword>
<keyword evidence="10" id="KW-0902">Two-component regulatory system</keyword>
<evidence type="ECO:0000256" key="4">
    <source>
        <dbReference type="ARBA" id="ARBA00022475"/>
    </source>
</evidence>
<evidence type="ECO:0000313" key="14">
    <source>
        <dbReference type="EMBL" id="MBC8335583.1"/>
    </source>
</evidence>
<protein>
    <recommendedName>
        <fullName evidence="3">histidine kinase</fullName>
        <ecNumber evidence="3">2.7.13.3</ecNumber>
    </recommendedName>
</protein>
<keyword evidence="6" id="KW-0808">Transferase</keyword>
<evidence type="ECO:0000256" key="8">
    <source>
        <dbReference type="ARBA" id="ARBA00022777"/>
    </source>
</evidence>
<feature type="transmembrane region" description="Helical" evidence="12">
    <location>
        <begin position="21"/>
        <end position="41"/>
    </location>
</feature>
<evidence type="ECO:0000256" key="11">
    <source>
        <dbReference type="ARBA" id="ARBA00023136"/>
    </source>
</evidence>
<dbReference type="InterPro" id="IPR050398">
    <property type="entry name" value="HssS/ArlS-like"/>
</dbReference>
<dbReference type="EC" id="2.7.13.3" evidence="3"/>
<dbReference type="GO" id="GO:0000160">
    <property type="term" value="P:phosphorelay signal transduction system"/>
    <property type="evidence" value="ECO:0007669"/>
    <property type="project" value="UniProtKB-KW"/>
</dbReference>
<dbReference type="AlphaFoldDB" id="A0A8J6NLN8"/>
<evidence type="ECO:0000256" key="12">
    <source>
        <dbReference type="SAM" id="Phobius"/>
    </source>
</evidence>
<dbReference type="Proteomes" id="UP000614469">
    <property type="component" value="Unassembled WGS sequence"/>
</dbReference>
<dbReference type="InterPro" id="IPR003660">
    <property type="entry name" value="HAMP_dom"/>
</dbReference>
<feature type="transmembrane region" description="Helical" evidence="12">
    <location>
        <begin position="61"/>
        <end position="83"/>
    </location>
</feature>
<evidence type="ECO:0000256" key="6">
    <source>
        <dbReference type="ARBA" id="ARBA00022679"/>
    </source>
</evidence>
<dbReference type="SMART" id="SM00065">
    <property type="entry name" value="GAF"/>
    <property type="match status" value="1"/>
</dbReference>
<accession>A0A8J6NLN8</accession>
<gene>
    <name evidence="14" type="ORF">H8E29_09975</name>
</gene>
<evidence type="ECO:0000256" key="5">
    <source>
        <dbReference type="ARBA" id="ARBA00022553"/>
    </source>
</evidence>
<dbReference type="GO" id="GO:0005886">
    <property type="term" value="C:plasma membrane"/>
    <property type="evidence" value="ECO:0007669"/>
    <property type="project" value="UniProtKB-SubCell"/>
</dbReference>
<keyword evidence="11 12" id="KW-0472">Membrane</keyword>
<comment type="subcellular location">
    <subcellularLocation>
        <location evidence="2">Cell membrane</location>
        <topology evidence="2">Multi-pass membrane protein</topology>
    </subcellularLocation>
</comment>
<dbReference type="GO" id="GO:0005524">
    <property type="term" value="F:ATP binding"/>
    <property type="evidence" value="ECO:0007669"/>
    <property type="project" value="UniProtKB-KW"/>
</dbReference>
<evidence type="ECO:0000256" key="1">
    <source>
        <dbReference type="ARBA" id="ARBA00000085"/>
    </source>
</evidence>
<evidence type="ECO:0000256" key="9">
    <source>
        <dbReference type="ARBA" id="ARBA00022840"/>
    </source>
</evidence>
<proteinExistence type="predicted"/>
<evidence type="ECO:0000256" key="10">
    <source>
        <dbReference type="ARBA" id="ARBA00023012"/>
    </source>
</evidence>
<reference evidence="14 15" key="1">
    <citation type="submission" date="2020-08" db="EMBL/GenBank/DDBJ databases">
        <title>Bridging the membrane lipid divide: bacteria of the FCB group superphylum have the potential to synthesize archaeal ether lipids.</title>
        <authorList>
            <person name="Villanueva L."/>
            <person name="Von Meijenfeldt F.A.B."/>
            <person name="Westbye A.B."/>
            <person name="Yadav S."/>
            <person name="Hopmans E.C."/>
            <person name="Dutilh B.E."/>
            <person name="Sinninghe Damste J.S."/>
        </authorList>
    </citation>
    <scope>NUCLEOTIDE SEQUENCE [LARGE SCALE GENOMIC DNA]</scope>
    <source>
        <strain evidence="14">NIOZ-UU36</strain>
    </source>
</reference>
<keyword evidence="12" id="KW-0812">Transmembrane</keyword>
<evidence type="ECO:0000256" key="2">
    <source>
        <dbReference type="ARBA" id="ARBA00004651"/>
    </source>
</evidence>
<feature type="transmembrane region" description="Helical" evidence="12">
    <location>
        <begin position="244"/>
        <end position="265"/>
    </location>
</feature>
<dbReference type="PANTHER" id="PTHR45528:SF1">
    <property type="entry name" value="SENSOR HISTIDINE KINASE CPXA"/>
    <property type="match status" value="1"/>
</dbReference>
<evidence type="ECO:0000313" key="15">
    <source>
        <dbReference type="Proteomes" id="UP000614469"/>
    </source>
</evidence>
<keyword evidence="7" id="KW-0547">Nucleotide-binding</keyword>
<dbReference type="Pfam" id="PF00672">
    <property type="entry name" value="HAMP"/>
    <property type="match status" value="1"/>
</dbReference>
<dbReference type="PANTHER" id="PTHR45528">
    <property type="entry name" value="SENSOR HISTIDINE KINASE CPXA"/>
    <property type="match status" value="1"/>
</dbReference>
<dbReference type="PROSITE" id="PS50885">
    <property type="entry name" value="HAMP"/>
    <property type="match status" value="1"/>
</dbReference>
<organism evidence="14 15">
    <name type="scientific">Candidatus Desulfolinea nitratireducens</name>
    <dbReference type="NCBI Taxonomy" id="2841698"/>
    <lineage>
        <taxon>Bacteria</taxon>
        <taxon>Bacillati</taxon>
        <taxon>Chloroflexota</taxon>
        <taxon>Anaerolineae</taxon>
        <taxon>Anaerolineales</taxon>
        <taxon>Anaerolineales incertae sedis</taxon>
        <taxon>Candidatus Desulfolinea</taxon>
    </lineage>
</organism>
<name>A0A8J6NLN8_9CHLR</name>
<keyword evidence="8" id="KW-0418">Kinase</keyword>
<comment type="caution">
    <text evidence="14">The sequence shown here is derived from an EMBL/GenBank/DDBJ whole genome shotgun (WGS) entry which is preliminary data.</text>
</comment>
<keyword evidence="4" id="KW-1003">Cell membrane</keyword>
<keyword evidence="12" id="KW-1133">Transmembrane helix</keyword>
<dbReference type="SUPFAM" id="SSF55781">
    <property type="entry name" value="GAF domain-like"/>
    <property type="match status" value="2"/>
</dbReference>
<dbReference type="InterPro" id="IPR003018">
    <property type="entry name" value="GAF"/>
</dbReference>
<dbReference type="SUPFAM" id="SSF158472">
    <property type="entry name" value="HAMP domain-like"/>
    <property type="match status" value="1"/>
</dbReference>
<feature type="transmembrane region" description="Helical" evidence="12">
    <location>
        <begin position="119"/>
        <end position="138"/>
    </location>
</feature>
<feature type="transmembrane region" description="Helical" evidence="12">
    <location>
        <begin position="150"/>
        <end position="176"/>
    </location>
</feature>
<dbReference type="Gene3D" id="3.30.450.40">
    <property type="match status" value="2"/>
</dbReference>